<dbReference type="RefSeq" id="WP_188672333.1">
    <property type="nucleotide sequence ID" value="NZ_BMJH01000001.1"/>
</dbReference>
<keyword evidence="2 4" id="KW-0238">DNA-binding</keyword>
<feature type="compositionally biased region" description="Basic and acidic residues" evidence="5">
    <location>
        <begin position="21"/>
        <end position="33"/>
    </location>
</feature>
<dbReference type="Gene3D" id="1.10.357.10">
    <property type="entry name" value="Tetracycline Repressor, domain 2"/>
    <property type="match status" value="1"/>
</dbReference>
<dbReference type="EMBL" id="BMJH01000001">
    <property type="protein sequence ID" value="GGC64045.1"/>
    <property type="molecule type" value="Genomic_DNA"/>
</dbReference>
<evidence type="ECO:0000256" key="1">
    <source>
        <dbReference type="ARBA" id="ARBA00023015"/>
    </source>
</evidence>
<evidence type="ECO:0000256" key="3">
    <source>
        <dbReference type="ARBA" id="ARBA00023163"/>
    </source>
</evidence>
<evidence type="ECO:0000256" key="2">
    <source>
        <dbReference type="ARBA" id="ARBA00023125"/>
    </source>
</evidence>
<evidence type="ECO:0000259" key="6">
    <source>
        <dbReference type="PROSITE" id="PS50977"/>
    </source>
</evidence>
<organism evidence="7 8">
    <name type="scientific">Hoyosella rhizosphaerae</name>
    <dbReference type="NCBI Taxonomy" id="1755582"/>
    <lineage>
        <taxon>Bacteria</taxon>
        <taxon>Bacillati</taxon>
        <taxon>Actinomycetota</taxon>
        <taxon>Actinomycetes</taxon>
        <taxon>Mycobacteriales</taxon>
        <taxon>Hoyosellaceae</taxon>
        <taxon>Hoyosella</taxon>
    </lineage>
</organism>
<feature type="DNA-binding region" description="H-T-H motif" evidence="4">
    <location>
        <begin position="71"/>
        <end position="90"/>
    </location>
</feature>
<dbReference type="Gene3D" id="1.10.10.60">
    <property type="entry name" value="Homeodomain-like"/>
    <property type="match status" value="1"/>
</dbReference>
<dbReference type="InterPro" id="IPR009057">
    <property type="entry name" value="Homeodomain-like_sf"/>
</dbReference>
<protein>
    <recommendedName>
        <fullName evidence="6">HTH tetR-type domain-containing protein</fullName>
    </recommendedName>
</protein>
<accession>A0A916U8B9</accession>
<dbReference type="PROSITE" id="PS50977">
    <property type="entry name" value="HTH_TETR_2"/>
    <property type="match status" value="1"/>
</dbReference>
<comment type="caution">
    <text evidence="7">The sequence shown here is derived from an EMBL/GenBank/DDBJ whole genome shotgun (WGS) entry which is preliminary data.</text>
</comment>
<name>A0A916U8B9_9ACTN</name>
<dbReference type="Proteomes" id="UP000641514">
    <property type="component" value="Unassembled WGS sequence"/>
</dbReference>
<evidence type="ECO:0000256" key="5">
    <source>
        <dbReference type="SAM" id="MobiDB-lite"/>
    </source>
</evidence>
<keyword evidence="3" id="KW-0804">Transcription</keyword>
<dbReference type="GO" id="GO:0003677">
    <property type="term" value="F:DNA binding"/>
    <property type="evidence" value="ECO:0007669"/>
    <property type="project" value="UniProtKB-UniRule"/>
</dbReference>
<evidence type="ECO:0000313" key="8">
    <source>
        <dbReference type="Proteomes" id="UP000641514"/>
    </source>
</evidence>
<evidence type="ECO:0000256" key="4">
    <source>
        <dbReference type="PROSITE-ProRule" id="PRU00335"/>
    </source>
</evidence>
<gene>
    <name evidence="7" type="ORF">GCM10011410_15640</name>
</gene>
<feature type="region of interest" description="Disordered" evidence="5">
    <location>
        <begin position="193"/>
        <end position="222"/>
    </location>
</feature>
<evidence type="ECO:0000313" key="7">
    <source>
        <dbReference type="EMBL" id="GGC64045.1"/>
    </source>
</evidence>
<proteinExistence type="predicted"/>
<keyword evidence="8" id="KW-1185">Reference proteome</keyword>
<dbReference type="InterPro" id="IPR004111">
    <property type="entry name" value="Repressor_TetR_C"/>
</dbReference>
<dbReference type="SUPFAM" id="SSF46689">
    <property type="entry name" value="Homeodomain-like"/>
    <property type="match status" value="1"/>
</dbReference>
<reference evidence="7" key="2">
    <citation type="submission" date="2020-09" db="EMBL/GenBank/DDBJ databases">
        <authorList>
            <person name="Sun Q."/>
            <person name="Zhou Y."/>
        </authorList>
    </citation>
    <scope>NUCLEOTIDE SEQUENCE</scope>
    <source>
        <strain evidence="7">CGMCC 1.15478</strain>
    </source>
</reference>
<dbReference type="SUPFAM" id="SSF48498">
    <property type="entry name" value="Tetracyclin repressor-like, C-terminal domain"/>
    <property type="match status" value="1"/>
</dbReference>
<dbReference type="InterPro" id="IPR001647">
    <property type="entry name" value="HTH_TetR"/>
</dbReference>
<keyword evidence="1" id="KW-0805">Transcription regulation</keyword>
<dbReference type="GO" id="GO:0045892">
    <property type="term" value="P:negative regulation of DNA-templated transcription"/>
    <property type="evidence" value="ECO:0007669"/>
    <property type="project" value="InterPro"/>
</dbReference>
<feature type="region of interest" description="Disordered" evidence="5">
    <location>
        <begin position="1"/>
        <end position="48"/>
    </location>
</feature>
<reference evidence="7" key="1">
    <citation type="journal article" date="2014" name="Int. J. Syst. Evol. Microbiol.">
        <title>Complete genome sequence of Corynebacterium casei LMG S-19264T (=DSM 44701T), isolated from a smear-ripened cheese.</title>
        <authorList>
            <consortium name="US DOE Joint Genome Institute (JGI-PGF)"/>
            <person name="Walter F."/>
            <person name="Albersmeier A."/>
            <person name="Kalinowski J."/>
            <person name="Ruckert C."/>
        </authorList>
    </citation>
    <scope>NUCLEOTIDE SEQUENCE</scope>
    <source>
        <strain evidence="7">CGMCC 1.15478</strain>
    </source>
</reference>
<dbReference type="InterPro" id="IPR036271">
    <property type="entry name" value="Tet_transcr_reg_TetR-rel_C_sf"/>
</dbReference>
<sequence>MTRSVSQEGPAPRDFVDDDATDGRSVDDARVDDSAPAEVADKPRRKRGRPAIVTAEMIRETALEMGVATITMTSVAARLGVNHATLYRYVSSRDDLVKHALDLALERSEYPAAGNDWREFLYDTAIATQRMCENHPGVATELAGGTFSPNMLQRGTEVMVSLVHLGFSPTNAVLALDLVIDLVIDHCRRTEQMDGRVPSPSMPSREAFATTWPQSDPDAAPEFQDTVQAGREAIDTDPSQWLDRKLTIALAGIAQEIAPR</sequence>
<dbReference type="Pfam" id="PF02909">
    <property type="entry name" value="TetR_C_1"/>
    <property type="match status" value="1"/>
</dbReference>
<feature type="domain" description="HTH tetR-type" evidence="6">
    <location>
        <begin position="48"/>
        <end position="108"/>
    </location>
</feature>
<dbReference type="AlphaFoldDB" id="A0A916U8B9"/>